<protein>
    <submittedName>
        <fullName evidence="1">Uncharacterized protein</fullName>
    </submittedName>
</protein>
<sequence>MRRNLECMTRRLGDGMSFGDRKRVILGVKDKSKTIEIENFYQKDMRELFDVINKILNKDLQIKYKQSF</sequence>
<proteinExistence type="predicted"/>
<name>A0A1C4G7N4_9BACT</name>
<dbReference type="Proteomes" id="UP000242818">
    <property type="component" value="Unassembled WGS sequence"/>
</dbReference>
<keyword evidence="2" id="KW-1185">Reference proteome</keyword>
<evidence type="ECO:0000313" key="2">
    <source>
        <dbReference type="Proteomes" id="UP000242818"/>
    </source>
</evidence>
<dbReference type="EMBL" id="FMAR01000028">
    <property type="protein sequence ID" value="SCC64228.1"/>
    <property type="molecule type" value="Genomic_DNA"/>
</dbReference>
<organism evidence="1 2">
    <name type="scientific">Chitinophaga costaii</name>
    <dbReference type="NCBI Taxonomy" id="1335309"/>
    <lineage>
        <taxon>Bacteria</taxon>
        <taxon>Pseudomonadati</taxon>
        <taxon>Bacteroidota</taxon>
        <taxon>Chitinophagia</taxon>
        <taxon>Chitinophagales</taxon>
        <taxon>Chitinophagaceae</taxon>
        <taxon>Chitinophaga</taxon>
    </lineage>
</organism>
<reference evidence="1 2" key="1">
    <citation type="submission" date="2016-08" db="EMBL/GenBank/DDBJ databases">
        <authorList>
            <person name="Seilhamer J.J."/>
        </authorList>
    </citation>
    <scope>NUCLEOTIDE SEQUENCE [LARGE SCALE GENOMIC DNA]</scope>
    <source>
        <strain evidence="1 2">A37T2</strain>
    </source>
</reference>
<gene>
    <name evidence="1" type="ORF">GA0116948_1284</name>
</gene>
<evidence type="ECO:0000313" key="1">
    <source>
        <dbReference type="EMBL" id="SCC64228.1"/>
    </source>
</evidence>
<accession>A0A1C4G7N4</accession>
<dbReference type="AlphaFoldDB" id="A0A1C4G7N4"/>
<dbReference type="STRING" id="1335309.GA0116948_1284"/>